<name>A0A1X7ABK4_9RHOB</name>
<dbReference type="Proteomes" id="UP000193963">
    <property type="component" value="Unassembled WGS sequence"/>
</dbReference>
<dbReference type="GO" id="GO:0043448">
    <property type="term" value="P:alkane catabolic process"/>
    <property type="evidence" value="ECO:0007669"/>
    <property type="project" value="TreeGrafter"/>
</dbReference>
<accession>A0A1X7ABK4</accession>
<evidence type="ECO:0000256" key="1">
    <source>
        <dbReference type="SAM" id="SignalP"/>
    </source>
</evidence>
<evidence type="ECO:0000313" key="2">
    <source>
        <dbReference type="EMBL" id="SLN74741.1"/>
    </source>
</evidence>
<evidence type="ECO:0008006" key="4">
    <source>
        <dbReference type="Google" id="ProtNLM"/>
    </source>
</evidence>
<dbReference type="PANTHER" id="PTHR39335">
    <property type="entry name" value="BLL4220 PROTEIN"/>
    <property type="match status" value="1"/>
</dbReference>
<sequence>MTKGILHMKSVSLIAAAIFAASSVSAMAAGYGSSNSYGATNKAASNYNYTAPQQHAKTAVAYVTDAEGMSLYYFDNDNRGVSNCYDRCATDWPPFYAAPDATPYGYFSVILRQDGAYQWAYKGQPLYYWSGDQAPGDRNGDGIGGIWHIVVK</sequence>
<dbReference type="PANTHER" id="PTHR39335:SF1">
    <property type="entry name" value="BLL4220 PROTEIN"/>
    <property type="match status" value="1"/>
</dbReference>
<feature type="chain" id="PRO_5012982166" description="Lipoprotein" evidence="1">
    <location>
        <begin position="29"/>
        <end position="152"/>
    </location>
</feature>
<reference evidence="3" key="1">
    <citation type="submission" date="2017-03" db="EMBL/GenBank/DDBJ databases">
        <authorList>
            <person name="Rodrigo-Torres L."/>
            <person name="Arahal R.D."/>
            <person name="Lucena T."/>
        </authorList>
    </citation>
    <scope>NUCLEOTIDE SEQUENCE [LARGE SCALE GENOMIC DNA]</scope>
    <source>
        <strain evidence="3">CECT 7751</strain>
    </source>
</reference>
<keyword evidence="3" id="KW-1185">Reference proteome</keyword>
<dbReference type="AlphaFoldDB" id="A0A1X7ABK4"/>
<evidence type="ECO:0000313" key="3">
    <source>
        <dbReference type="Proteomes" id="UP000193963"/>
    </source>
</evidence>
<dbReference type="InterPro" id="IPR005297">
    <property type="entry name" value="Lipoprotein_repeat"/>
</dbReference>
<keyword evidence="1" id="KW-0732">Signal</keyword>
<gene>
    <name evidence="2" type="ORF">PSM7751_04196</name>
</gene>
<proteinExistence type="predicted"/>
<feature type="signal peptide" evidence="1">
    <location>
        <begin position="1"/>
        <end position="28"/>
    </location>
</feature>
<dbReference type="Pfam" id="PF03640">
    <property type="entry name" value="Lipoprotein_15"/>
    <property type="match status" value="2"/>
</dbReference>
<protein>
    <recommendedName>
        <fullName evidence="4">Lipoprotein</fullName>
    </recommendedName>
</protein>
<dbReference type="EMBL" id="FWFN01000013">
    <property type="protein sequence ID" value="SLN74741.1"/>
    <property type="molecule type" value="Genomic_DNA"/>
</dbReference>
<organism evidence="2 3">
    <name type="scientific">Pseudooceanicola marinus</name>
    <dbReference type="NCBI Taxonomy" id="396013"/>
    <lineage>
        <taxon>Bacteria</taxon>
        <taxon>Pseudomonadati</taxon>
        <taxon>Pseudomonadota</taxon>
        <taxon>Alphaproteobacteria</taxon>
        <taxon>Rhodobacterales</taxon>
        <taxon>Paracoccaceae</taxon>
        <taxon>Pseudooceanicola</taxon>
    </lineage>
</organism>